<dbReference type="EnsemblPlants" id="TuG1812G0100002296.01.T01">
    <property type="protein sequence ID" value="TuG1812G0100002296.01.T01"/>
    <property type="gene ID" value="TuG1812G0100002296.01"/>
</dbReference>
<evidence type="ECO:0000313" key="2">
    <source>
        <dbReference type="Proteomes" id="UP000015106"/>
    </source>
</evidence>
<keyword evidence="2" id="KW-1185">Reference proteome</keyword>
<reference evidence="1" key="2">
    <citation type="submission" date="2018-03" db="EMBL/GenBank/DDBJ databases">
        <title>The Triticum urartu genome reveals the dynamic nature of wheat genome evolution.</title>
        <authorList>
            <person name="Ling H."/>
            <person name="Ma B."/>
            <person name="Shi X."/>
            <person name="Liu H."/>
            <person name="Dong L."/>
            <person name="Sun H."/>
            <person name="Cao Y."/>
            <person name="Gao Q."/>
            <person name="Zheng S."/>
            <person name="Li Y."/>
            <person name="Yu Y."/>
            <person name="Du H."/>
            <person name="Qi M."/>
            <person name="Li Y."/>
            <person name="Yu H."/>
            <person name="Cui Y."/>
            <person name="Wang N."/>
            <person name="Chen C."/>
            <person name="Wu H."/>
            <person name="Zhao Y."/>
            <person name="Zhang J."/>
            <person name="Li Y."/>
            <person name="Zhou W."/>
            <person name="Zhang B."/>
            <person name="Hu W."/>
            <person name="Eijk M."/>
            <person name="Tang J."/>
            <person name="Witsenboer H."/>
            <person name="Zhao S."/>
            <person name="Li Z."/>
            <person name="Zhang A."/>
            <person name="Wang D."/>
            <person name="Liang C."/>
        </authorList>
    </citation>
    <scope>NUCLEOTIDE SEQUENCE [LARGE SCALE GENOMIC DNA]</scope>
    <source>
        <strain evidence="1">cv. G1812</strain>
    </source>
</reference>
<dbReference type="Gramene" id="TuG1812G0100002296.01.T01">
    <property type="protein sequence ID" value="TuG1812G0100002296.01.T01"/>
    <property type="gene ID" value="TuG1812G0100002296.01"/>
</dbReference>
<accession>A0A8R7NZ52</accession>
<name>A0A8R7NZ52_TRIUA</name>
<proteinExistence type="predicted"/>
<dbReference type="Proteomes" id="UP000015106">
    <property type="component" value="Chromosome 1"/>
</dbReference>
<reference evidence="1" key="3">
    <citation type="submission" date="2022-06" db="UniProtKB">
        <authorList>
            <consortium name="EnsemblPlants"/>
        </authorList>
    </citation>
    <scope>IDENTIFICATION</scope>
</reference>
<sequence length="46" mass="5109">MIDIRSQNELWTSGGSTCRAVAAHAPNGCRRKEDTGMLHCWRSSSM</sequence>
<reference evidence="2" key="1">
    <citation type="journal article" date="2013" name="Nature">
        <title>Draft genome of the wheat A-genome progenitor Triticum urartu.</title>
        <authorList>
            <person name="Ling H.Q."/>
            <person name="Zhao S."/>
            <person name="Liu D."/>
            <person name="Wang J."/>
            <person name="Sun H."/>
            <person name="Zhang C."/>
            <person name="Fan H."/>
            <person name="Li D."/>
            <person name="Dong L."/>
            <person name="Tao Y."/>
            <person name="Gao C."/>
            <person name="Wu H."/>
            <person name="Li Y."/>
            <person name="Cui Y."/>
            <person name="Guo X."/>
            <person name="Zheng S."/>
            <person name="Wang B."/>
            <person name="Yu K."/>
            <person name="Liang Q."/>
            <person name="Yang W."/>
            <person name="Lou X."/>
            <person name="Chen J."/>
            <person name="Feng M."/>
            <person name="Jian J."/>
            <person name="Zhang X."/>
            <person name="Luo G."/>
            <person name="Jiang Y."/>
            <person name="Liu J."/>
            <person name="Wang Z."/>
            <person name="Sha Y."/>
            <person name="Zhang B."/>
            <person name="Wu H."/>
            <person name="Tang D."/>
            <person name="Shen Q."/>
            <person name="Xue P."/>
            <person name="Zou S."/>
            <person name="Wang X."/>
            <person name="Liu X."/>
            <person name="Wang F."/>
            <person name="Yang Y."/>
            <person name="An X."/>
            <person name="Dong Z."/>
            <person name="Zhang K."/>
            <person name="Zhang X."/>
            <person name="Luo M.C."/>
            <person name="Dvorak J."/>
            <person name="Tong Y."/>
            <person name="Wang J."/>
            <person name="Yang H."/>
            <person name="Li Z."/>
            <person name="Wang D."/>
            <person name="Zhang A."/>
            <person name="Wang J."/>
        </authorList>
    </citation>
    <scope>NUCLEOTIDE SEQUENCE</scope>
    <source>
        <strain evidence="2">cv. G1812</strain>
    </source>
</reference>
<protein>
    <submittedName>
        <fullName evidence="1">Uncharacterized protein</fullName>
    </submittedName>
</protein>
<organism evidence="1 2">
    <name type="scientific">Triticum urartu</name>
    <name type="common">Red wild einkorn</name>
    <name type="synonym">Crithodium urartu</name>
    <dbReference type="NCBI Taxonomy" id="4572"/>
    <lineage>
        <taxon>Eukaryota</taxon>
        <taxon>Viridiplantae</taxon>
        <taxon>Streptophyta</taxon>
        <taxon>Embryophyta</taxon>
        <taxon>Tracheophyta</taxon>
        <taxon>Spermatophyta</taxon>
        <taxon>Magnoliopsida</taxon>
        <taxon>Liliopsida</taxon>
        <taxon>Poales</taxon>
        <taxon>Poaceae</taxon>
        <taxon>BOP clade</taxon>
        <taxon>Pooideae</taxon>
        <taxon>Triticodae</taxon>
        <taxon>Triticeae</taxon>
        <taxon>Triticinae</taxon>
        <taxon>Triticum</taxon>
    </lineage>
</organism>
<dbReference type="AlphaFoldDB" id="A0A8R7NZ52"/>
<evidence type="ECO:0000313" key="1">
    <source>
        <dbReference type="EnsemblPlants" id="TuG1812G0100002296.01.T01"/>
    </source>
</evidence>